<evidence type="ECO:0000256" key="1">
    <source>
        <dbReference type="SAM" id="Phobius"/>
    </source>
</evidence>
<feature type="transmembrane region" description="Helical" evidence="1">
    <location>
        <begin position="47"/>
        <end position="73"/>
    </location>
</feature>
<proteinExistence type="predicted"/>
<name>A0A367RZ25_9NOSO</name>
<accession>A0A367RZ25</accession>
<dbReference type="Proteomes" id="UP000252107">
    <property type="component" value="Unassembled WGS sequence"/>
</dbReference>
<dbReference type="EMBL" id="LXQD01000023">
    <property type="protein sequence ID" value="RCJ41239.1"/>
    <property type="molecule type" value="Genomic_DNA"/>
</dbReference>
<gene>
    <name evidence="2" type="ORF">A6770_09185</name>
</gene>
<sequence>MFLRMWRFTTIILTALLMGMTFCHVLELSAKMNYDGSLYVTVQNSLYQQFGGPGIGAFMTLGAILTTAVLSFLVRKRRQVFYLTLTATVCLLLAFPVVFYLFTEPANIVFRNSTPESLPTDWMRLREQWEYSHAASFVLHLLAFSALVFSVLIEIPVNRSRIDSLKDCPRDRIA</sequence>
<protein>
    <submittedName>
        <fullName evidence="2">DUF1772 domain-containing protein</fullName>
    </submittedName>
</protein>
<evidence type="ECO:0000313" key="3">
    <source>
        <dbReference type="Proteomes" id="UP000252107"/>
    </source>
</evidence>
<reference evidence="2" key="1">
    <citation type="submission" date="2016-04" db="EMBL/GenBank/DDBJ databases">
        <authorList>
            <person name="Tabuchi Yagui T.R."/>
        </authorList>
    </citation>
    <scope>NUCLEOTIDE SEQUENCE [LARGE SCALE GENOMIC DNA]</scope>
    <source>
        <strain evidence="2">NIES-26</strain>
    </source>
</reference>
<feature type="transmembrane region" description="Helical" evidence="1">
    <location>
        <begin position="131"/>
        <end position="153"/>
    </location>
</feature>
<comment type="caution">
    <text evidence="2">The sequence shown here is derived from an EMBL/GenBank/DDBJ whole genome shotgun (WGS) entry which is preliminary data.</text>
</comment>
<feature type="transmembrane region" description="Helical" evidence="1">
    <location>
        <begin position="80"/>
        <end position="102"/>
    </location>
</feature>
<keyword evidence="3" id="KW-1185">Reference proteome</keyword>
<organism evidence="2 3">
    <name type="scientific">Nostoc minutum NIES-26</name>
    <dbReference type="NCBI Taxonomy" id="1844469"/>
    <lineage>
        <taxon>Bacteria</taxon>
        <taxon>Bacillati</taxon>
        <taxon>Cyanobacteriota</taxon>
        <taxon>Cyanophyceae</taxon>
        <taxon>Nostocales</taxon>
        <taxon>Nostocaceae</taxon>
        <taxon>Nostoc</taxon>
    </lineage>
</organism>
<keyword evidence="1" id="KW-0812">Transmembrane</keyword>
<dbReference type="AlphaFoldDB" id="A0A367RZ25"/>
<keyword evidence="1" id="KW-0472">Membrane</keyword>
<keyword evidence="1" id="KW-1133">Transmembrane helix</keyword>
<evidence type="ECO:0000313" key="2">
    <source>
        <dbReference type="EMBL" id="RCJ41239.1"/>
    </source>
</evidence>